<evidence type="ECO:0000256" key="3">
    <source>
        <dbReference type="ARBA" id="ARBA00023054"/>
    </source>
</evidence>
<keyword evidence="5" id="KW-0472">Membrane</keyword>
<organism evidence="6 7">
    <name type="scientific">Pontibacillus marinus BH030004 = DSM 16465</name>
    <dbReference type="NCBI Taxonomy" id="1385511"/>
    <lineage>
        <taxon>Bacteria</taxon>
        <taxon>Bacillati</taxon>
        <taxon>Bacillota</taxon>
        <taxon>Bacilli</taxon>
        <taxon>Bacillales</taxon>
        <taxon>Bacillaceae</taxon>
        <taxon>Pontibacillus</taxon>
    </lineage>
</organism>
<dbReference type="STRING" id="1385511.GCA_000425225_01041"/>
<dbReference type="InterPro" id="IPR031433">
    <property type="entry name" value="Mps2"/>
</dbReference>
<keyword evidence="3 4" id="KW-0175">Coiled coil</keyword>
<dbReference type="SUPFAM" id="SSF158791">
    <property type="entry name" value="MgtE N-terminal domain-like"/>
    <property type="match status" value="1"/>
</dbReference>
<feature type="coiled-coil region" evidence="4">
    <location>
        <begin position="76"/>
        <end position="124"/>
    </location>
</feature>
<evidence type="ECO:0000313" key="7">
    <source>
        <dbReference type="Proteomes" id="UP000030403"/>
    </source>
</evidence>
<dbReference type="GO" id="GO:0071988">
    <property type="term" value="P:protein localization to spindle pole body"/>
    <property type="evidence" value="ECO:0007669"/>
    <property type="project" value="InterPro"/>
</dbReference>
<dbReference type="Pfam" id="PF17060">
    <property type="entry name" value="MPS2"/>
    <property type="match status" value="1"/>
</dbReference>
<evidence type="ECO:0000256" key="5">
    <source>
        <dbReference type="SAM" id="Phobius"/>
    </source>
</evidence>
<evidence type="ECO:0000256" key="1">
    <source>
        <dbReference type="ARBA" id="ARBA00004496"/>
    </source>
</evidence>
<dbReference type="Proteomes" id="UP000030403">
    <property type="component" value="Unassembled WGS sequence"/>
</dbReference>
<sequence length="205" mass="22689">MAANEYKNEEEKTGRFQWFVLVILIPLIFAIMLSLIVATIAGVNVFEAAQKYSSQIPVISSIIPDQDEKESSEAGSPELKAELEDKKAQIQSLQNELTSKDKTIEELNKEITDLTNQLAAKNESKKERDQLLKKISTSFKEMDAEQAAPIVANLDQNVAIALLESLPDEERGLIFAEMNPEQAANLTSAFVESTNAPEESNSSEE</sequence>
<comment type="caution">
    <text evidence="6">The sequence shown here is derived from an EMBL/GenBank/DDBJ whole genome shotgun (WGS) entry which is preliminary data.</text>
</comment>
<dbReference type="eggNOG" id="COG3334">
    <property type="taxonomic scope" value="Bacteria"/>
</dbReference>
<evidence type="ECO:0000256" key="2">
    <source>
        <dbReference type="ARBA" id="ARBA00022490"/>
    </source>
</evidence>
<dbReference type="EMBL" id="AVPF01000019">
    <property type="protein sequence ID" value="KGX88637.1"/>
    <property type="molecule type" value="Genomic_DNA"/>
</dbReference>
<reference evidence="6 7" key="1">
    <citation type="submission" date="2013-08" db="EMBL/GenBank/DDBJ databases">
        <authorList>
            <person name="Huang J."/>
            <person name="Wang G."/>
        </authorList>
    </citation>
    <scope>NUCLEOTIDE SEQUENCE [LARGE SCALE GENOMIC DNA]</scope>
    <source>
        <strain evidence="6 7">BH030004</strain>
    </source>
</reference>
<dbReference type="AlphaFoldDB" id="A0A0A5HYD7"/>
<evidence type="ECO:0008006" key="8">
    <source>
        <dbReference type="Google" id="ProtNLM"/>
    </source>
</evidence>
<keyword evidence="5" id="KW-0812">Transmembrane</keyword>
<keyword evidence="5" id="KW-1133">Transmembrane helix</keyword>
<gene>
    <name evidence="6" type="ORF">N783_08385</name>
</gene>
<dbReference type="RefSeq" id="WP_051255221.1">
    <property type="nucleotide sequence ID" value="NZ_AVPF01000019.1"/>
</dbReference>
<keyword evidence="7" id="KW-1185">Reference proteome</keyword>
<dbReference type="GO" id="GO:0005737">
    <property type="term" value="C:cytoplasm"/>
    <property type="evidence" value="ECO:0007669"/>
    <property type="project" value="UniProtKB-SubCell"/>
</dbReference>
<keyword evidence="2" id="KW-0963">Cytoplasm</keyword>
<evidence type="ECO:0000313" key="6">
    <source>
        <dbReference type="EMBL" id="KGX88637.1"/>
    </source>
</evidence>
<accession>A0A0A5HYD7</accession>
<proteinExistence type="predicted"/>
<name>A0A0A5HYD7_9BACI</name>
<dbReference type="Gene3D" id="6.10.250.3150">
    <property type="match status" value="1"/>
</dbReference>
<evidence type="ECO:0000256" key="4">
    <source>
        <dbReference type="SAM" id="Coils"/>
    </source>
</evidence>
<protein>
    <recommendedName>
        <fullName evidence="8">Magnesium transporter MgtE intracellular domain-containing protein</fullName>
    </recommendedName>
</protein>
<feature type="transmembrane region" description="Helical" evidence="5">
    <location>
        <begin position="16"/>
        <end position="46"/>
    </location>
</feature>
<comment type="subcellular location">
    <subcellularLocation>
        <location evidence="1">Cytoplasm</location>
    </subcellularLocation>
</comment>
<dbReference type="OrthoDB" id="1724615at2"/>